<feature type="modified residue" description="N6-(pyridoxal phosphate)lysine" evidence="20">
    <location>
        <position position="284"/>
    </location>
</feature>
<evidence type="ECO:0000256" key="17">
    <source>
        <dbReference type="ARBA" id="ARBA00048808"/>
    </source>
</evidence>
<evidence type="ECO:0000256" key="20">
    <source>
        <dbReference type="PIRSR" id="PIRSR017689-50"/>
    </source>
</evidence>
<evidence type="ECO:0000256" key="2">
    <source>
        <dbReference type="ARBA" id="ARBA00002552"/>
    </source>
</evidence>
<dbReference type="AlphaFoldDB" id="A0A813QEV7"/>
<evidence type="ECO:0000256" key="18">
    <source>
        <dbReference type="PIRNR" id="PIRNR017689"/>
    </source>
</evidence>
<dbReference type="PIRSF" id="PIRSF017689">
    <property type="entry name" value="SepSecS"/>
    <property type="match status" value="1"/>
</dbReference>
<keyword evidence="7 18" id="KW-0820">tRNA-binding</keyword>
<sequence>MDEKNYQLMTHFVPKSYVDQAQQVHNSNKNKIRNLLEKRKIPDKGWSSELIELLLSEFSSMDSNNFDDSCGLGEREGRIFSNLVLTRNYNFSHGIGRSGDLAEVQPKAIGSSVLNKLTNELLLDLLKISGLTNVSSCIVCPMATGMSLAFCMMSIRQDKHNAKYVIMPRIDQKSCIKSIACAGYEAIIIEPLKVGDELVTNLDEIEKKISELGSESIACILSTTSCFAPRGPDKVEEIASLCLRNNIFHLINNAYGLQSTKLTHIINQAMRTGRVDVVVQSTDKNLMVPVGGAILAVCEKKILKKITEFYPGRASFSQSLDVLITMLSMGSDQYRSLLKERKECFAYLKSEIQKLAEKYNEKVLETPNNPISIAFTLSEFGSDPKKLTEIGSMLFTRLVSGVRVVVPGDNKIVVANGPLYKNFGSHSNSTDKAYFTAAAAIGIKQSDIDLFLKRLIDCSNLHRVLDKLMHEKIRMNEYLDDDNESVSNDLFEEINELENESNEISE</sequence>
<evidence type="ECO:0000256" key="11">
    <source>
        <dbReference type="ARBA" id="ARBA00022917"/>
    </source>
</evidence>
<evidence type="ECO:0000256" key="19">
    <source>
        <dbReference type="PIRSR" id="PIRSR017689-1"/>
    </source>
</evidence>
<evidence type="ECO:0000256" key="14">
    <source>
        <dbReference type="ARBA" id="ARBA00030669"/>
    </source>
</evidence>
<dbReference type="GO" id="GO:0005737">
    <property type="term" value="C:cytoplasm"/>
    <property type="evidence" value="ECO:0007669"/>
    <property type="project" value="UniProtKB-SubCell"/>
</dbReference>
<name>A0A813QEV7_9BILA</name>
<dbReference type="Proteomes" id="UP000663879">
    <property type="component" value="Unassembled WGS sequence"/>
</dbReference>
<dbReference type="GO" id="GO:0001514">
    <property type="term" value="P:selenocysteine incorporation"/>
    <property type="evidence" value="ECO:0007669"/>
    <property type="project" value="TreeGrafter"/>
</dbReference>
<reference evidence="21" key="1">
    <citation type="submission" date="2021-02" db="EMBL/GenBank/DDBJ databases">
        <authorList>
            <person name="Nowell W R."/>
        </authorList>
    </citation>
    <scope>NUCLEOTIDE SEQUENCE</scope>
    <source>
        <strain evidence="21">Ploen Becks lab</strain>
    </source>
</reference>
<comment type="cofactor">
    <cofactor evidence="1 18 20">
        <name>pyridoxal 5'-phosphate</name>
        <dbReference type="ChEBI" id="CHEBI:597326"/>
    </cofactor>
</comment>
<comment type="subunit">
    <text evidence="13">Homotetramer formed by a catalytic dimer and a non-catalytic dimer serving as a binding platform that orients tRNASec for catalysis. Each tetramer binds the CCA ends of two tRNAs which point to the active sites of the catalytic dimer.</text>
</comment>
<keyword evidence="9 18" id="KW-0694">RNA-binding</keyword>
<evidence type="ECO:0000313" key="21">
    <source>
        <dbReference type="EMBL" id="CAF0766042.1"/>
    </source>
</evidence>
<dbReference type="GO" id="GO:0000049">
    <property type="term" value="F:tRNA binding"/>
    <property type="evidence" value="ECO:0007669"/>
    <property type="project" value="UniProtKB-UniRule"/>
</dbReference>
<feature type="binding site" evidence="19">
    <location>
        <position position="75"/>
    </location>
    <ligand>
        <name>pyridoxal 5'-phosphate</name>
        <dbReference type="ChEBI" id="CHEBI:597326"/>
    </ligand>
</feature>
<dbReference type="GO" id="GO:0001717">
    <property type="term" value="P:conversion of seryl-tRNAsec to selenocys-tRNAsec"/>
    <property type="evidence" value="ECO:0007669"/>
    <property type="project" value="UniProtKB-UniRule"/>
</dbReference>
<evidence type="ECO:0000256" key="7">
    <source>
        <dbReference type="ARBA" id="ARBA00022555"/>
    </source>
</evidence>
<dbReference type="SUPFAM" id="SSF53383">
    <property type="entry name" value="PLP-dependent transferases"/>
    <property type="match status" value="1"/>
</dbReference>
<dbReference type="Pfam" id="PF05889">
    <property type="entry name" value="SepSecS"/>
    <property type="match status" value="1"/>
</dbReference>
<keyword evidence="8 18" id="KW-0808">Transferase</keyword>
<proteinExistence type="inferred from homology"/>
<feature type="binding site" evidence="19">
    <location>
        <position position="397"/>
    </location>
    <ligand>
        <name>tRNA</name>
        <dbReference type="ChEBI" id="CHEBI:17843"/>
    </ligand>
</feature>
<keyword evidence="18" id="KW-0963">Cytoplasm</keyword>
<keyword evidence="22" id="KW-1185">Reference proteome</keyword>
<feature type="binding site" evidence="19">
    <location>
        <position position="313"/>
    </location>
    <ligand>
        <name>substrate</name>
    </ligand>
</feature>
<dbReference type="PANTHER" id="PTHR12944:SF2">
    <property type="entry name" value="O-PHOSPHOSERYL-TRNA(SEC) SELENIUM TRANSFERASE"/>
    <property type="match status" value="1"/>
</dbReference>
<keyword evidence="11 18" id="KW-0648">Protein biosynthesis</keyword>
<feature type="binding site" evidence="19">
    <location>
        <position position="97"/>
    </location>
    <ligand>
        <name>substrate</name>
    </ligand>
</feature>
<dbReference type="EC" id="2.9.1.2" evidence="5 18"/>
<evidence type="ECO:0000256" key="10">
    <source>
        <dbReference type="ARBA" id="ARBA00022898"/>
    </source>
</evidence>
<comment type="pathway">
    <text evidence="3 18">Aminoacyl-tRNA biosynthesis; selenocysteinyl-tRNA(Sec) biosynthesis; selenocysteinyl-tRNA(Sec) from L-seryl-tRNA(Sec) (archaeal/eukaryal route): step 2/2.</text>
</comment>
<dbReference type="PANTHER" id="PTHR12944">
    <property type="entry name" value="SOLUBLE LIVER ANTIGEN/LIVER PANCREAS ANTIGEN"/>
    <property type="match status" value="1"/>
</dbReference>
<dbReference type="NCBIfam" id="TIGR03531">
    <property type="entry name" value="selenium_SpcS"/>
    <property type="match status" value="1"/>
</dbReference>
<evidence type="ECO:0000256" key="1">
    <source>
        <dbReference type="ARBA" id="ARBA00001933"/>
    </source>
</evidence>
<dbReference type="InterPro" id="IPR008829">
    <property type="entry name" value="SepSecS/SepCysS"/>
</dbReference>
<evidence type="ECO:0000256" key="13">
    <source>
        <dbReference type="ARBA" id="ARBA00026053"/>
    </source>
</evidence>
<dbReference type="InterPro" id="IPR015421">
    <property type="entry name" value="PyrdxlP-dep_Trfase_major"/>
</dbReference>
<dbReference type="GO" id="GO:0098621">
    <property type="term" value="F:O-phosphoseryl-tRNA(Sec) selenium transferase activity"/>
    <property type="evidence" value="ECO:0007669"/>
    <property type="project" value="UniProtKB-EC"/>
</dbReference>
<evidence type="ECO:0000256" key="15">
    <source>
        <dbReference type="ARBA" id="ARBA00032048"/>
    </source>
</evidence>
<comment type="function">
    <text evidence="2 18">Converts O-phosphoseryl-tRNA(Sec) to selenocysteinyl-tRNA(Sec) required for selenoprotein biosynthesis.</text>
</comment>
<feature type="binding site" evidence="19">
    <location>
        <position position="271"/>
    </location>
    <ligand>
        <name>tRNA</name>
        <dbReference type="ChEBI" id="CHEBI:17843"/>
    </ligand>
</feature>
<evidence type="ECO:0000256" key="12">
    <source>
        <dbReference type="ARBA" id="ARBA00023266"/>
    </source>
</evidence>
<accession>A0A813QEV7</accession>
<dbReference type="EMBL" id="CAJNOC010000475">
    <property type="protein sequence ID" value="CAF0766042.1"/>
    <property type="molecule type" value="Genomic_DNA"/>
</dbReference>
<organism evidence="21 22">
    <name type="scientific">Brachionus calyciflorus</name>
    <dbReference type="NCBI Taxonomy" id="104777"/>
    <lineage>
        <taxon>Eukaryota</taxon>
        <taxon>Metazoa</taxon>
        <taxon>Spiralia</taxon>
        <taxon>Gnathifera</taxon>
        <taxon>Rotifera</taxon>
        <taxon>Eurotatoria</taxon>
        <taxon>Monogononta</taxon>
        <taxon>Pseudotrocha</taxon>
        <taxon>Ploima</taxon>
        <taxon>Brachionidae</taxon>
        <taxon>Brachionus</taxon>
    </lineage>
</organism>
<evidence type="ECO:0000256" key="8">
    <source>
        <dbReference type="ARBA" id="ARBA00022679"/>
    </source>
</evidence>
<comment type="subcellular location">
    <subcellularLocation>
        <location evidence="18">Cytoplasm</location>
    </subcellularLocation>
</comment>
<evidence type="ECO:0000256" key="6">
    <source>
        <dbReference type="ARBA" id="ARBA00021963"/>
    </source>
</evidence>
<evidence type="ECO:0000313" key="22">
    <source>
        <dbReference type="Proteomes" id="UP000663879"/>
    </source>
</evidence>
<dbReference type="InterPro" id="IPR019872">
    <property type="entry name" value="Sec-tRNA_Se_transferase"/>
</dbReference>
<feature type="site" description="May act as a substrate filter by repelling compounds with a negatively charged alpha-carboxylate" evidence="20">
    <location>
        <position position="74"/>
    </location>
</feature>
<dbReference type="UniPathway" id="UPA00906">
    <property type="reaction ID" value="UER00898"/>
</dbReference>
<evidence type="ECO:0000256" key="9">
    <source>
        <dbReference type="ARBA" id="ARBA00022884"/>
    </source>
</evidence>
<dbReference type="InterPro" id="IPR015424">
    <property type="entry name" value="PyrdxlP-dep_Trfase"/>
</dbReference>
<comment type="catalytic activity">
    <reaction evidence="17 18">
        <text>O-phospho-L-seryl-tRNA(Sec) + selenophosphate + H2O = L-selenocysteinyl-tRNA(Sec) + 2 phosphate</text>
        <dbReference type="Rhea" id="RHEA:25041"/>
        <dbReference type="Rhea" id="RHEA-COMP:9743"/>
        <dbReference type="Rhea" id="RHEA-COMP:9947"/>
        <dbReference type="ChEBI" id="CHEBI:15377"/>
        <dbReference type="ChEBI" id="CHEBI:16144"/>
        <dbReference type="ChEBI" id="CHEBI:43474"/>
        <dbReference type="ChEBI" id="CHEBI:78551"/>
        <dbReference type="ChEBI" id="CHEBI:78573"/>
        <dbReference type="EC" id="2.9.1.2"/>
    </reaction>
</comment>
<evidence type="ECO:0000256" key="16">
    <source>
        <dbReference type="ARBA" id="ARBA00032693"/>
    </source>
</evidence>
<keyword evidence="10 18" id="KW-0663">Pyridoxal phosphate</keyword>
<comment type="similarity">
    <text evidence="4 18">Belongs to the SepSecS family.</text>
</comment>
<gene>
    <name evidence="21" type="ORF">OXX778_LOCUS4697</name>
</gene>
<feature type="binding site" evidence="19">
    <location>
        <position position="105"/>
    </location>
    <ligand>
        <name>substrate</name>
    </ligand>
</feature>
<comment type="caution">
    <text evidence="21">The sequence shown here is derived from an EMBL/GenBank/DDBJ whole genome shotgun (WGS) entry which is preliminary data.</text>
</comment>
<evidence type="ECO:0000256" key="3">
    <source>
        <dbReference type="ARBA" id="ARBA00004822"/>
    </source>
</evidence>
<protein>
    <recommendedName>
        <fullName evidence="6 18">O-phosphoseryl-tRNA(Sec) selenium transferase</fullName>
        <ecNumber evidence="5 18">2.9.1.2</ecNumber>
    </recommendedName>
    <alternativeName>
        <fullName evidence="14 18">Selenocysteine synthase</fullName>
    </alternativeName>
    <alternativeName>
        <fullName evidence="15 18">Selenocysteinyl-tRNA(Sec) synthase</fullName>
    </alternativeName>
    <alternativeName>
        <fullName evidence="16 18">Sep-tRNA:Sec-tRNA synthase</fullName>
    </alternativeName>
</protein>
<keyword evidence="12 18" id="KW-0711">Selenium</keyword>
<dbReference type="OrthoDB" id="10263545at2759"/>
<feature type="binding site" evidence="19">
    <location>
        <position position="98"/>
    </location>
    <ligand>
        <name>substrate</name>
    </ligand>
</feature>
<evidence type="ECO:0000256" key="4">
    <source>
        <dbReference type="ARBA" id="ARBA00007037"/>
    </source>
</evidence>
<evidence type="ECO:0000256" key="5">
    <source>
        <dbReference type="ARBA" id="ARBA00012464"/>
    </source>
</evidence>
<dbReference type="Gene3D" id="3.40.640.10">
    <property type="entry name" value="Type I PLP-dependent aspartate aminotransferase-like (Major domain)"/>
    <property type="match status" value="1"/>
</dbReference>